<evidence type="ECO:0000313" key="2">
    <source>
        <dbReference type="Proteomes" id="UP000199403"/>
    </source>
</evidence>
<dbReference type="OrthoDB" id="9771991at2"/>
<dbReference type="STRING" id="1416801.SAMN05192553_104331"/>
<dbReference type="Proteomes" id="UP000199403">
    <property type="component" value="Unassembled WGS sequence"/>
</dbReference>
<name>A0A1H6ZN55_9BACT</name>
<dbReference type="RefSeq" id="WP_092175703.1">
    <property type="nucleotide sequence ID" value="NZ_FNZH01000004.1"/>
</dbReference>
<evidence type="ECO:0000313" key="1">
    <source>
        <dbReference type="EMBL" id="SEJ50245.1"/>
    </source>
</evidence>
<reference evidence="2" key="1">
    <citation type="submission" date="2016-10" db="EMBL/GenBank/DDBJ databases">
        <authorList>
            <person name="Varghese N."/>
            <person name="Submissions S."/>
        </authorList>
    </citation>
    <scope>NUCLEOTIDE SEQUENCE [LARGE SCALE GENOMIC DNA]</scope>
    <source>
        <strain evidence="2">IBRC-M 10761</strain>
    </source>
</reference>
<proteinExistence type="predicted"/>
<organism evidence="1 2">
    <name type="scientific">Cyclobacterium xiamenense</name>
    <dbReference type="NCBI Taxonomy" id="1297121"/>
    <lineage>
        <taxon>Bacteria</taxon>
        <taxon>Pseudomonadati</taxon>
        <taxon>Bacteroidota</taxon>
        <taxon>Cytophagia</taxon>
        <taxon>Cytophagales</taxon>
        <taxon>Cyclobacteriaceae</taxon>
        <taxon>Cyclobacterium</taxon>
    </lineage>
</organism>
<accession>A0A1H6ZN55</accession>
<evidence type="ECO:0008006" key="3">
    <source>
        <dbReference type="Google" id="ProtNLM"/>
    </source>
</evidence>
<protein>
    <recommendedName>
        <fullName evidence="3">Phosphate-selective porin O and P</fullName>
    </recommendedName>
</protein>
<sequence>MKIRLAKPGHMIFPNAYASTNKPYRALRRLFFLLALLFCLFYQGQAQRIPLRFYLEKDSSSYAGLRLTGQVWMRYNQNNPGTLINGEPSPGFFDISVRRLRFQTYARIREKTNLTLTLGQNNINYLTARSGEIRLLDFYVDHRLHRNLTVGGGQSGWNGTSRFAAPLTSKLLTLDVSPFLIPTVNQTDNILRKLSAFLAGQAGAWDYRVVFSRPYAPVENTAPVPDSRFAGLKPGMQTAAYVKYQFFEHESLSPFHPGTYDGEKKILALGLGIEKQNRAMWHLNAASDTVTSAITLFAADIFGELPGYNDKAWTFYLGYFYYDFGPNYLRVIGFNNVGNGTNERGTFSGTGNAWPAIGTGHTGHFQLAHTWKIPGRTEKIQPFVSGQYSVYEKLQEPVRYLEGGVNLLFDGQRSKVSLAFQNRPVFDANPVGSLVQYQRRTAVVLQYQLRLE</sequence>
<dbReference type="EMBL" id="FNZH01000004">
    <property type="protein sequence ID" value="SEJ50245.1"/>
    <property type="molecule type" value="Genomic_DNA"/>
</dbReference>
<keyword evidence="2" id="KW-1185">Reference proteome</keyword>
<gene>
    <name evidence="1" type="ORF">SAMN05192553_104331</name>
</gene>
<dbReference type="AlphaFoldDB" id="A0A1H6ZN55"/>